<keyword evidence="5" id="KW-0540">Nuclease</keyword>
<evidence type="ECO:0000256" key="4">
    <source>
        <dbReference type="ARBA" id="ARBA00022490"/>
    </source>
</evidence>
<dbReference type="InterPro" id="IPR050180">
    <property type="entry name" value="RNR_Ribonuclease"/>
</dbReference>
<evidence type="ECO:0000256" key="8">
    <source>
        <dbReference type="ARBA" id="ARBA00022884"/>
    </source>
</evidence>
<dbReference type="Pfam" id="PF17876">
    <property type="entry name" value="CSD2"/>
    <property type="match status" value="1"/>
</dbReference>
<dbReference type="InterPro" id="IPR022966">
    <property type="entry name" value="RNase_II/R_CS"/>
</dbReference>
<dbReference type="AlphaFoldDB" id="A0A644TT21"/>
<gene>
    <name evidence="11" type="primary">rnr_6</name>
    <name evidence="11" type="ORF">SDC9_15791</name>
</gene>
<dbReference type="InterPro" id="IPR040476">
    <property type="entry name" value="CSD2"/>
</dbReference>
<dbReference type="InterPro" id="IPR004476">
    <property type="entry name" value="RNase_II/RNase_R"/>
</dbReference>
<dbReference type="NCBIfam" id="TIGR02063">
    <property type="entry name" value="RNase_R"/>
    <property type="match status" value="1"/>
</dbReference>
<name>A0A644TT21_9ZZZZ</name>
<protein>
    <recommendedName>
        <fullName evidence="3">exoribonuclease II</fullName>
        <ecNumber evidence="3">3.1.13.1</ecNumber>
    </recommendedName>
</protein>
<dbReference type="InterPro" id="IPR011805">
    <property type="entry name" value="RNase_R"/>
</dbReference>
<dbReference type="EMBL" id="VSSQ01000050">
    <property type="protein sequence ID" value="MPL70040.1"/>
    <property type="molecule type" value="Genomic_DNA"/>
</dbReference>
<dbReference type="InterPro" id="IPR011129">
    <property type="entry name" value="CSD"/>
</dbReference>
<evidence type="ECO:0000256" key="3">
    <source>
        <dbReference type="ARBA" id="ARBA00012163"/>
    </source>
</evidence>
<evidence type="ECO:0000256" key="1">
    <source>
        <dbReference type="ARBA" id="ARBA00001849"/>
    </source>
</evidence>
<organism evidence="11">
    <name type="scientific">bioreactor metagenome</name>
    <dbReference type="NCBI Taxonomy" id="1076179"/>
    <lineage>
        <taxon>unclassified sequences</taxon>
        <taxon>metagenomes</taxon>
        <taxon>ecological metagenomes</taxon>
    </lineage>
</organism>
<dbReference type="InterPro" id="IPR012340">
    <property type="entry name" value="NA-bd_OB-fold"/>
</dbReference>
<dbReference type="EC" id="3.1.13.1" evidence="3"/>
<dbReference type="PANTHER" id="PTHR23355:SF9">
    <property type="entry name" value="DIS3-LIKE EXONUCLEASE 2"/>
    <property type="match status" value="1"/>
</dbReference>
<dbReference type="SMART" id="SM00357">
    <property type="entry name" value="CSP"/>
    <property type="match status" value="2"/>
</dbReference>
<dbReference type="InterPro" id="IPR003029">
    <property type="entry name" value="S1_domain"/>
</dbReference>
<sequence>MENNNKQESVINKSILKVFARNPFESLNYKQVASRLGNNDRASMQMIMNKILLLAEEGVLIEVSKGKYKLDARYISDDILPSNYVIGTVDMKQTSKAYVILENGSEDIFIAPNNTNHALNNDKVKVYLFPRRKGRKPEGQITEIIERNQTTFVGSIQKHPKFAFFIPDSQSMPVDIFIPLEDINGANENEKVLVQMTEWPQRANNPFGKVIKILGEKGENNTEMLSILAQFGFPLVFPEAVEKEAEEIPETIPQEEIKRRKDFRKIPTITIDPYDAKDFDDAISFRVLPNGNYEIGVHIADVSHYVRPNSAIDQEAYIRATSVYLVDRTIPMLPEKLSNNLCSLRPNEDSLTFSAVFEMSHEAEIISEWFGKGVINSCRRFTYEEVQTIIEEGKGEMEEFILPVQNIAHLLRKKRFKTGAINFESQEVKFRLDENSKPIGVYIKESKEANWLIEEFMLLANKRVAEKIGKDKGNKKEAKTFIYRVHDEPNPDKLSTFSEFVGKLGYVINTDSRSSLVKSFNDLFRDIAGKGEETMISNIAIRTMSKAYYSTTNIGHYGLSFPYYSHFTSPIRRYPDLMLHRLLERYLEGGTSASKEAFEERCEHCSLMEKKAAEAERTSVKYKQAEFLSDKIGEVFKGAISGISKWGIYVLIDENKCEGLIPIRTLTDDFYYIDEENYQVVGRKLNKTYRLGDPIKIKVESVDLFKKQMDFSLVDDGEFPAEMRDFSPEKIDEKPTRQQKSSPKTSSKTRVKSTKANSHKQNRKGRKKTN</sequence>
<evidence type="ECO:0000256" key="7">
    <source>
        <dbReference type="ARBA" id="ARBA00022839"/>
    </source>
</evidence>
<dbReference type="Gene3D" id="2.40.50.140">
    <property type="entry name" value="Nucleic acid-binding proteins"/>
    <property type="match status" value="2"/>
</dbReference>
<dbReference type="Pfam" id="PF08206">
    <property type="entry name" value="OB_RNB"/>
    <property type="match status" value="1"/>
</dbReference>
<dbReference type="SUPFAM" id="SSF50249">
    <property type="entry name" value="Nucleic acid-binding proteins"/>
    <property type="match status" value="4"/>
</dbReference>
<dbReference type="NCBIfam" id="TIGR00358">
    <property type="entry name" value="3_prime_RNase"/>
    <property type="match status" value="1"/>
</dbReference>
<dbReference type="InterPro" id="IPR001900">
    <property type="entry name" value="RNase_II/R"/>
</dbReference>
<dbReference type="Pfam" id="PF00773">
    <property type="entry name" value="RNB"/>
    <property type="match status" value="1"/>
</dbReference>
<keyword evidence="8" id="KW-0694">RNA-binding</keyword>
<evidence type="ECO:0000256" key="5">
    <source>
        <dbReference type="ARBA" id="ARBA00022722"/>
    </source>
</evidence>
<dbReference type="PROSITE" id="PS50126">
    <property type="entry name" value="S1"/>
    <property type="match status" value="1"/>
</dbReference>
<accession>A0A644TT21</accession>
<dbReference type="GO" id="GO:0008859">
    <property type="term" value="F:exoribonuclease II activity"/>
    <property type="evidence" value="ECO:0007669"/>
    <property type="project" value="UniProtKB-EC"/>
</dbReference>
<dbReference type="Pfam" id="PF00575">
    <property type="entry name" value="S1"/>
    <property type="match status" value="1"/>
</dbReference>
<dbReference type="SMART" id="SM00955">
    <property type="entry name" value="RNB"/>
    <property type="match status" value="1"/>
</dbReference>
<proteinExistence type="inferred from homology"/>
<dbReference type="GO" id="GO:0006402">
    <property type="term" value="P:mRNA catabolic process"/>
    <property type="evidence" value="ECO:0007669"/>
    <property type="project" value="TreeGrafter"/>
</dbReference>
<feature type="domain" description="S1 motif" evidence="10">
    <location>
        <begin position="633"/>
        <end position="714"/>
    </location>
</feature>
<dbReference type="SMART" id="SM00316">
    <property type="entry name" value="S1"/>
    <property type="match status" value="1"/>
</dbReference>
<evidence type="ECO:0000256" key="2">
    <source>
        <dbReference type="ARBA" id="ARBA00004496"/>
    </source>
</evidence>
<keyword evidence="7" id="KW-0269">Exonuclease</keyword>
<evidence type="ECO:0000313" key="11">
    <source>
        <dbReference type="EMBL" id="MPL70040.1"/>
    </source>
</evidence>
<dbReference type="PROSITE" id="PS01175">
    <property type="entry name" value="RIBONUCLEASE_II"/>
    <property type="match status" value="1"/>
</dbReference>
<feature type="compositionally biased region" description="Basic residues" evidence="9">
    <location>
        <begin position="747"/>
        <end position="770"/>
    </location>
</feature>
<reference evidence="11" key="1">
    <citation type="submission" date="2019-08" db="EMBL/GenBank/DDBJ databases">
        <authorList>
            <person name="Kucharzyk K."/>
            <person name="Murdoch R.W."/>
            <person name="Higgins S."/>
            <person name="Loffler F."/>
        </authorList>
    </citation>
    <scope>NUCLEOTIDE SEQUENCE</scope>
</reference>
<feature type="compositionally biased region" description="Basic and acidic residues" evidence="9">
    <location>
        <begin position="724"/>
        <end position="736"/>
    </location>
</feature>
<keyword evidence="4" id="KW-0963">Cytoplasm</keyword>
<dbReference type="CDD" id="cd04471">
    <property type="entry name" value="S1_RNase_R"/>
    <property type="match status" value="1"/>
</dbReference>
<comment type="caution">
    <text evidence="11">The sequence shown here is derived from an EMBL/GenBank/DDBJ whole genome shotgun (WGS) entry which is preliminary data.</text>
</comment>
<keyword evidence="6 11" id="KW-0378">Hydrolase</keyword>
<dbReference type="GO" id="GO:0003723">
    <property type="term" value="F:RNA binding"/>
    <property type="evidence" value="ECO:0007669"/>
    <property type="project" value="UniProtKB-KW"/>
</dbReference>
<dbReference type="PANTHER" id="PTHR23355">
    <property type="entry name" value="RIBONUCLEASE"/>
    <property type="match status" value="1"/>
</dbReference>
<comment type="catalytic activity">
    <reaction evidence="1">
        <text>Exonucleolytic cleavage in the 3'- to 5'-direction to yield nucleoside 5'-phosphates.</text>
        <dbReference type="EC" id="3.1.13.1"/>
    </reaction>
</comment>
<feature type="region of interest" description="Disordered" evidence="9">
    <location>
        <begin position="724"/>
        <end position="770"/>
    </location>
</feature>
<dbReference type="HAMAP" id="MF_01895">
    <property type="entry name" value="RNase_R"/>
    <property type="match status" value="1"/>
</dbReference>
<evidence type="ECO:0000256" key="6">
    <source>
        <dbReference type="ARBA" id="ARBA00022801"/>
    </source>
</evidence>
<comment type="subcellular location">
    <subcellularLocation>
        <location evidence="2">Cytoplasm</location>
    </subcellularLocation>
</comment>
<dbReference type="InterPro" id="IPR013223">
    <property type="entry name" value="RNase_B_OB_dom"/>
</dbReference>
<evidence type="ECO:0000259" key="10">
    <source>
        <dbReference type="PROSITE" id="PS50126"/>
    </source>
</evidence>
<dbReference type="GO" id="GO:0005829">
    <property type="term" value="C:cytosol"/>
    <property type="evidence" value="ECO:0007669"/>
    <property type="project" value="TreeGrafter"/>
</dbReference>
<evidence type="ECO:0000256" key="9">
    <source>
        <dbReference type="SAM" id="MobiDB-lite"/>
    </source>
</evidence>